<evidence type="ECO:0000256" key="2">
    <source>
        <dbReference type="SAM" id="MobiDB-lite"/>
    </source>
</evidence>
<dbReference type="Proteomes" id="UP000198211">
    <property type="component" value="Unassembled WGS sequence"/>
</dbReference>
<sequence>MSRNRYHVPSQKRIGEATSTDRPTLLSNPDENGSGGRRRNPAKYSCHSLRNGGATALLAAKIDSTTIKLHARWSSDVFQRHTRYSDKVGIELVAQMTGKGIHHTPPMNRH</sequence>
<dbReference type="GO" id="GO:0015074">
    <property type="term" value="P:DNA integration"/>
    <property type="evidence" value="ECO:0007669"/>
    <property type="project" value="InterPro"/>
</dbReference>
<dbReference type="InterPro" id="IPR011010">
    <property type="entry name" value="DNA_brk_join_enz"/>
</dbReference>
<dbReference type="SUPFAM" id="SSF56349">
    <property type="entry name" value="DNA breaking-rejoining enzymes"/>
    <property type="match status" value="1"/>
</dbReference>
<dbReference type="Gene3D" id="1.10.443.10">
    <property type="entry name" value="Intergrase catalytic core"/>
    <property type="match status" value="1"/>
</dbReference>
<feature type="compositionally biased region" description="Polar residues" evidence="2">
    <location>
        <begin position="17"/>
        <end position="31"/>
    </location>
</feature>
<dbReference type="AlphaFoldDB" id="A0A225WRA4"/>
<proteinExistence type="predicted"/>
<dbReference type="GO" id="GO:0006310">
    <property type="term" value="P:DNA recombination"/>
    <property type="evidence" value="ECO:0007669"/>
    <property type="project" value="UniProtKB-KW"/>
</dbReference>
<evidence type="ECO:0000313" key="3">
    <source>
        <dbReference type="EMBL" id="OWZ20102.1"/>
    </source>
</evidence>
<evidence type="ECO:0000256" key="1">
    <source>
        <dbReference type="ARBA" id="ARBA00023172"/>
    </source>
</evidence>
<feature type="region of interest" description="Disordered" evidence="2">
    <location>
        <begin position="1"/>
        <end position="45"/>
    </location>
</feature>
<keyword evidence="1" id="KW-0233">DNA recombination</keyword>
<comment type="caution">
    <text evidence="3">The sequence shown here is derived from an EMBL/GenBank/DDBJ whole genome shotgun (WGS) entry which is preliminary data.</text>
</comment>
<reference evidence="4" key="1">
    <citation type="submission" date="2017-03" db="EMBL/GenBank/DDBJ databases">
        <title>Phytopthora megakarya and P. palmivora, two closely related causual agents of cacao black pod achieved similar genome size and gene model numbers by different mechanisms.</title>
        <authorList>
            <person name="Ali S."/>
            <person name="Shao J."/>
            <person name="Larry D.J."/>
            <person name="Kronmiller B."/>
            <person name="Shen D."/>
            <person name="Strem M.D."/>
            <person name="Melnick R.L."/>
            <person name="Guiltinan M.J."/>
            <person name="Tyler B.M."/>
            <person name="Meinhardt L.W."/>
            <person name="Bailey B.A."/>
        </authorList>
    </citation>
    <scope>NUCLEOTIDE SEQUENCE [LARGE SCALE GENOMIC DNA]</scope>
    <source>
        <strain evidence="4">zdho120</strain>
    </source>
</reference>
<dbReference type="STRING" id="4795.A0A225WRA4"/>
<accession>A0A225WRA4</accession>
<keyword evidence="4" id="KW-1185">Reference proteome</keyword>
<dbReference type="InterPro" id="IPR013762">
    <property type="entry name" value="Integrase-like_cat_sf"/>
</dbReference>
<name>A0A225WRA4_9STRA</name>
<evidence type="ECO:0000313" key="4">
    <source>
        <dbReference type="Proteomes" id="UP000198211"/>
    </source>
</evidence>
<gene>
    <name evidence="3" type="ORF">PHMEG_0005531</name>
</gene>
<dbReference type="OrthoDB" id="3254696at2759"/>
<dbReference type="GO" id="GO:0003677">
    <property type="term" value="F:DNA binding"/>
    <property type="evidence" value="ECO:0007669"/>
    <property type="project" value="InterPro"/>
</dbReference>
<dbReference type="EMBL" id="NBNE01000360">
    <property type="protein sequence ID" value="OWZ20102.1"/>
    <property type="molecule type" value="Genomic_DNA"/>
</dbReference>
<protein>
    <submittedName>
        <fullName evidence="3">Uncharacterized protein</fullName>
    </submittedName>
</protein>
<organism evidence="3 4">
    <name type="scientific">Phytophthora megakarya</name>
    <dbReference type="NCBI Taxonomy" id="4795"/>
    <lineage>
        <taxon>Eukaryota</taxon>
        <taxon>Sar</taxon>
        <taxon>Stramenopiles</taxon>
        <taxon>Oomycota</taxon>
        <taxon>Peronosporomycetes</taxon>
        <taxon>Peronosporales</taxon>
        <taxon>Peronosporaceae</taxon>
        <taxon>Phytophthora</taxon>
    </lineage>
</organism>